<reference evidence="1 2" key="4">
    <citation type="journal article" date="2010" name="Environ. Microbiol.">
        <title>The bacterial genus Collimonas: mycophagy, weathering and other adaptive solutions to life in oligotrophic soil environments.</title>
        <authorList>
            <person name="Leveau J.H."/>
            <person name="Uroz S."/>
            <person name="de Boer W."/>
        </authorList>
    </citation>
    <scope>NUCLEOTIDE SEQUENCE [LARGE SCALE GENOMIC DNA]</scope>
    <source>
        <strain evidence="1 2">Ter331</strain>
    </source>
</reference>
<accession>G0ACA0</accession>
<dbReference type="eggNOG" id="ENOG503338V">
    <property type="taxonomic scope" value="Bacteria"/>
</dbReference>
<protein>
    <submittedName>
        <fullName evidence="1">Uncharacterized protein</fullName>
    </submittedName>
</protein>
<reference evidence="2" key="6">
    <citation type="submission" date="2011-05" db="EMBL/GenBank/DDBJ databases">
        <title>Complete sequence of Collimonas fungivorans Ter331.</title>
        <authorList>
            <person name="Leveau J.H."/>
        </authorList>
    </citation>
    <scope>NUCLEOTIDE SEQUENCE [LARGE SCALE GENOMIC DNA]</scope>
    <source>
        <strain evidence="2">Ter331</strain>
    </source>
</reference>
<dbReference type="STRING" id="1005048.CFU_2628"/>
<reference evidence="1 2" key="3">
    <citation type="journal article" date="2008" name="FEMS Microbiol. Ecol.">
        <title>Identification and characterization of genes underlying chitinolysis in Collimonas fungivorans Ter331.</title>
        <authorList>
            <person name="Fritsche K."/>
            <person name="de Boer W."/>
            <person name="Gerards S."/>
            <person name="van den Berg M."/>
            <person name="van Veen J.A."/>
            <person name="Leveau J.H."/>
        </authorList>
    </citation>
    <scope>NUCLEOTIDE SEQUENCE [LARGE SCALE GENOMIC DNA]</scope>
    <source>
        <strain evidence="1 2">Ter331</strain>
    </source>
</reference>
<evidence type="ECO:0000313" key="2">
    <source>
        <dbReference type="Proteomes" id="UP000008392"/>
    </source>
</evidence>
<dbReference type="KEGG" id="cfu:CFU_2628"/>
<reference evidence="1 2" key="2">
    <citation type="journal article" date="2006" name="J. Microbiol. Methods">
        <title>Genomic flank-sequencing of plasposon insertion sites for rapid identification of functional genes.</title>
        <authorList>
            <person name="Leveau J.H."/>
            <person name="Gerards S."/>
            <person name="Fritsche K."/>
            <person name="Zondag G."/>
            <person name="van Veen J.A."/>
        </authorList>
    </citation>
    <scope>NUCLEOTIDE SEQUENCE [LARGE SCALE GENOMIC DNA]</scope>
    <source>
        <strain evidence="1 2">Ter331</strain>
    </source>
</reference>
<dbReference type="AlphaFoldDB" id="G0ACA0"/>
<gene>
    <name evidence="1" type="ordered locus">CFU_2628</name>
</gene>
<evidence type="ECO:0000313" key="1">
    <source>
        <dbReference type="EMBL" id="AEK62455.1"/>
    </source>
</evidence>
<reference evidence="1 2" key="1">
    <citation type="journal article" date="2004" name="Environ. Microbiol.">
        <title>Phylogeny-function analysis of (meta)genomic libraries: screening for expression of ribosomal RNA genes by large-insert library fluorescent in situ hybridization (LIL-FISH).</title>
        <authorList>
            <person name="Leveau J.H."/>
            <person name="Gerards S."/>
            <person name="de Boer W."/>
            <person name="van Veen J.A."/>
        </authorList>
    </citation>
    <scope>NUCLEOTIDE SEQUENCE [LARGE SCALE GENOMIC DNA]</scope>
    <source>
        <strain evidence="1 2">Ter331</strain>
    </source>
</reference>
<name>G0ACA0_COLFT</name>
<organism evidence="1 2">
    <name type="scientific">Collimonas fungivorans (strain Ter331)</name>
    <dbReference type="NCBI Taxonomy" id="1005048"/>
    <lineage>
        <taxon>Bacteria</taxon>
        <taxon>Pseudomonadati</taxon>
        <taxon>Pseudomonadota</taxon>
        <taxon>Betaproteobacteria</taxon>
        <taxon>Burkholderiales</taxon>
        <taxon>Oxalobacteraceae</taxon>
        <taxon>Collimonas</taxon>
    </lineage>
</organism>
<dbReference type="EMBL" id="CP002745">
    <property type="protein sequence ID" value="AEK62455.1"/>
    <property type="molecule type" value="Genomic_DNA"/>
</dbReference>
<reference evidence="1 2" key="5">
    <citation type="journal article" date="2011" name="ISME J.">
        <title>Dual transcriptional profiling of a bacterial/fungal confrontation: Collimonas fungivorans versus Aspergillus niger.</title>
        <authorList>
            <person name="Mela F."/>
            <person name="Fritsche K."/>
            <person name="de Boer W."/>
            <person name="van Veen J.A."/>
            <person name="de Graaff L.H."/>
            <person name="van den Berg M."/>
            <person name="Leveau J.H."/>
        </authorList>
    </citation>
    <scope>NUCLEOTIDE SEQUENCE [LARGE SCALE GENOMIC DNA]</scope>
    <source>
        <strain evidence="1 2">Ter331</strain>
    </source>
</reference>
<dbReference type="HOGENOM" id="CLU_1892613_0_0_4"/>
<dbReference type="Proteomes" id="UP000008392">
    <property type="component" value="Chromosome"/>
</dbReference>
<sequence>MFPGALGEERDPDPGHVEPCRIMSARSALLSRLVRRQVEYRRRRLAARAHVSGVLLDCHEMTLIQEKMMAKKNEELDPETLALINWCIEVEGFLVAGGATLEQAQEHIEEQVEWFTDQFYDGLTPEQAAKEALA</sequence>
<keyword evidence="2" id="KW-1185">Reference proteome</keyword>
<proteinExistence type="predicted"/>